<reference evidence="2" key="1">
    <citation type="journal article" date="2023" name="G3 (Bethesda)">
        <title>Genome assembly and association tests identify interacting loci associated with vigor, precocity, and sex in interspecific pistachio rootstocks.</title>
        <authorList>
            <person name="Palmer W."/>
            <person name="Jacygrad E."/>
            <person name="Sagayaradj S."/>
            <person name="Cavanaugh K."/>
            <person name="Han R."/>
            <person name="Bertier L."/>
            <person name="Beede B."/>
            <person name="Kafkas S."/>
            <person name="Golino D."/>
            <person name="Preece J."/>
            <person name="Michelmore R."/>
        </authorList>
    </citation>
    <scope>NUCLEOTIDE SEQUENCE [LARGE SCALE GENOMIC DNA]</scope>
</reference>
<evidence type="ECO:0000313" key="1">
    <source>
        <dbReference type="EMBL" id="KAJ0096163.1"/>
    </source>
</evidence>
<sequence>MASSLPTTSCILNITTSPPPSPSLNKHKPSLKLKHPQVRSQNFKDEGKSADMVEANLSVLRRRMDEVKKKENLSLNQQHYCGCRYQNGWNYQRVYYDHHHHLKHKKIIDQMISESIQILGSASGAVGFVFLTGSLFIFLVSFLVHIF</sequence>
<evidence type="ECO:0000313" key="2">
    <source>
        <dbReference type="Proteomes" id="UP001164250"/>
    </source>
</evidence>
<organism evidence="1 2">
    <name type="scientific">Pistacia atlantica</name>
    <dbReference type="NCBI Taxonomy" id="434234"/>
    <lineage>
        <taxon>Eukaryota</taxon>
        <taxon>Viridiplantae</taxon>
        <taxon>Streptophyta</taxon>
        <taxon>Embryophyta</taxon>
        <taxon>Tracheophyta</taxon>
        <taxon>Spermatophyta</taxon>
        <taxon>Magnoliopsida</taxon>
        <taxon>eudicotyledons</taxon>
        <taxon>Gunneridae</taxon>
        <taxon>Pentapetalae</taxon>
        <taxon>rosids</taxon>
        <taxon>malvids</taxon>
        <taxon>Sapindales</taxon>
        <taxon>Anacardiaceae</taxon>
        <taxon>Pistacia</taxon>
    </lineage>
</organism>
<name>A0ACC1BB30_9ROSI</name>
<dbReference type="Proteomes" id="UP001164250">
    <property type="component" value="Chromosome 6"/>
</dbReference>
<gene>
    <name evidence="1" type="ORF">Patl1_15240</name>
</gene>
<comment type="caution">
    <text evidence="1">The sequence shown here is derived from an EMBL/GenBank/DDBJ whole genome shotgun (WGS) entry which is preliminary data.</text>
</comment>
<dbReference type="EMBL" id="CM047902">
    <property type="protein sequence ID" value="KAJ0096163.1"/>
    <property type="molecule type" value="Genomic_DNA"/>
</dbReference>
<protein>
    <submittedName>
        <fullName evidence="1">Uncharacterized protein</fullName>
    </submittedName>
</protein>
<keyword evidence="2" id="KW-1185">Reference proteome</keyword>
<proteinExistence type="predicted"/>
<accession>A0ACC1BB30</accession>